<dbReference type="InterPro" id="IPR035281">
    <property type="entry name" value="DUF5359"/>
</dbReference>
<dbReference type="EMBL" id="BMHB01000001">
    <property type="protein sequence ID" value="GGI12226.1"/>
    <property type="molecule type" value="Genomic_DNA"/>
</dbReference>
<proteinExistence type="predicted"/>
<dbReference type="OrthoDB" id="2697487at2"/>
<sequence length="61" mass="7157">MKRVERILLKLIIIQLLCLVLSQYLLSFPRLSVYLTKIELYEGVTQKAKDVTREVYSEIGK</sequence>
<dbReference type="Pfam" id="PF17313">
    <property type="entry name" value="DUF5359"/>
    <property type="match status" value="1"/>
</dbReference>
<organism evidence="2 3">
    <name type="scientific">Gottfriedia solisilvae</name>
    <dbReference type="NCBI Taxonomy" id="1516104"/>
    <lineage>
        <taxon>Bacteria</taxon>
        <taxon>Bacillati</taxon>
        <taxon>Bacillota</taxon>
        <taxon>Bacilli</taxon>
        <taxon>Bacillales</taxon>
        <taxon>Bacillaceae</taxon>
        <taxon>Gottfriedia</taxon>
    </lineage>
</organism>
<comment type="caution">
    <text evidence="2">The sequence shown here is derived from an EMBL/GenBank/DDBJ whole genome shotgun (WGS) entry which is preliminary data.</text>
</comment>
<protein>
    <submittedName>
        <fullName evidence="2">Uncharacterized protein</fullName>
    </submittedName>
</protein>
<accession>A0A8J3EWP0</accession>
<dbReference type="AlphaFoldDB" id="A0A8J3EWP0"/>
<feature type="transmembrane region" description="Helical" evidence="1">
    <location>
        <begin position="7"/>
        <end position="26"/>
    </location>
</feature>
<dbReference type="RefSeq" id="WP_087999395.1">
    <property type="nucleotide sequence ID" value="NZ_BMHB01000001.1"/>
</dbReference>
<gene>
    <name evidence="2" type="ORF">GCM10007380_11810</name>
</gene>
<keyword evidence="1" id="KW-0812">Transmembrane</keyword>
<evidence type="ECO:0000313" key="3">
    <source>
        <dbReference type="Proteomes" id="UP000626244"/>
    </source>
</evidence>
<evidence type="ECO:0000313" key="2">
    <source>
        <dbReference type="EMBL" id="GGI12226.1"/>
    </source>
</evidence>
<keyword evidence="1" id="KW-1133">Transmembrane helix</keyword>
<name>A0A8J3EWP0_9BACI</name>
<evidence type="ECO:0000256" key="1">
    <source>
        <dbReference type="SAM" id="Phobius"/>
    </source>
</evidence>
<reference evidence="3" key="1">
    <citation type="journal article" date="2019" name="Int. J. Syst. Evol. Microbiol.">
        <title>The Global Catalogue of Microorganisms (GCM) 10K type strain sequencing project: providing services to taxonomists for standard genome sequencing and annotation.</title>
        <authorList>
            <consortium name="The Broad Institute Genomics Platform"/>
            <consortium name="The Broad Institute Genome Sequencing Center for Infectious Disease"/>
            <person name="Wu L."/>
            <person name="Ma J."/>
        </authorList>
    </citation>
    <scope>NUCLEOTIDE SEQUENCE [LARGE SCALE GENOMIC DNA]</scope>
    <source>
        <strain evidence="3">CGMCC 1.14993</strain>
    </source>
</reference>
<dbReference type="Proteomes" id="UP000626244">
    <property type="component" value="Unassembled WGS sequence"/>
</dbReference>
<keyword evidence="1" id="KW-0472">Membrane</keyword>
<keyword evidence="3" id="KW-1185">Reference proteome</keyword>